<evidence type="ECO:0000256" key="1">
    <source>
        <dbReference type="ARBA" id="ARBA00005490"/>
    </source>
</evidence>
<dbReference type="SMART" id="SM00220">
    <property type="entry name" value="S_TKc"/>
    <property type="match status" value="1"/>
</dbReference>
<feature type="compositionally biased region" description="Basic and acidic residues" evidence="14">
    <location>
        <begin position="1450"/>
        <end position="1462"/>
    </location>
</feature>
<dbReference type="InterPro" id="IPR046349">
    <property type="entry name" value="C1-like_sf"/>
</dbReference>
<feature type="compositionally biased region" description="Basic and acidic residues" evidence="14">
    <location>
        <begin position="1223"/>
        <end position="1244"/>
    </location>
</feature>
<feature type="compositionally biased region" description="Acidic residues" evidence="14">
    <location>
        <begin position="1711"/>
        <end position="1750"/>
    </location>
</feature>
<evidence type="ECO:0000256" key="14">
    <source>
        <dbReference type="SAM" id="MobiDB-lite"/>
    </source>
</evidence>
<feature type="compositionally biased region" description="Basic and acidic residues" evidence="14">
    <location>
        <begin position="498"/>
        <end position="508"/>
    </location>
</feature>
<feature type="region of interest" description="Disordered" evidence="14">
    <location>
        <begin position="470"/>
        <end position="540"/>
    </location>
</feature>
<feature type="binding site" evidence="13">
    <location>
        <position position="1917"/>
    </location>
    <ligand>
        <name>ATP</name>
        <dbReference type="ChEBI" id="CHEBI:30616"/>
    </ligand>
</feature>
<sequence>MMFTRAQVRKQKSNNNTTSQRSRPSRNQQLQLQQQQYQQQQQQQQQHHLENRYKPNNSNHNVVNSTVINSNNNSSSNSSSSGVEGGYVRSRVRDRDRDKDRDRHSEGADGISGYYSDHYSGNNATHLLTSASTQHAPYNRFCSYDLLRQHSSEEAYMPGHTSYNERHRTDFVDRRTRPHSITNRRGAIKHQKTHDFNGHRFVAKFFRQPTFCAFCNLFLWGFGKQGYRCIICQTVVHKKCHDKLLGKCSGSVFNSASTILLRERFKIDMPHRFKPHTFMSPTFCDHCGSIMGGFFIQGLKCSGRKLEENLCYRLRDYSNSDQLTKQSTVRLVEIIVDIAMSREIGGSSQLFSPYYSGSSTSGAYGPYSSVYNRNIGGSYVIPLTSPSRSSSSYSSHGLSSLRYQPKLSTITESSPLMSSSLHTNLMPLTRIQSPKYTTYSTVHSAVHSSKYIPPRPILINTADIDVSSNRYRKRKQEERQERLRQIEAETQSPTSSIKRREEDIEPKETTSPSPTDINASSSNDGQSRKSRSTIKRNRAVVRLSTIRSRSKERSNLVASNVNKAVVSSEPNEQKFKEQTSVEDLPPDLPVNLEAEEAKPLAIPLDNQTERQTFNIPTFHDICADISSDKIDDDLNAGELRRRASIICSQEQELMNELQKTPSGSFQTIHLDRRDSHDSTAESGSKRQSTKRASKKGKKMRHKITATIEVENSSAISLSSDLSTQEKENEEKLLSPKSILTANVESMQDDQKVNEICKLTKKKSVKKLGKPKTQDIKQGTKNSPTKKLIVRKDPKPEVFTFDNSVIEKIKKEEEETHKAGLSADAKNTPQVFLDKTLGRSLARQEENKNSTDPNENKKSEAPLKEPEIPQLSTQSYQKLSSSIDLTTPSTKIAVLEKSKSFPNEQTQPPVATPKPIKKTIKKNDSDEDFWAQIGTRETLYMTNRKKTLIEHQREEPKTLLEEQQSDIREERVGSSDKLFKTMKEKEPPTNKDSEEERRRKTSAEKKSPIDVLQVISKTSKLVAEEKKDEKTAQRNASVETKSPIEPPMSALKTYESSKPNSETMKGNEIENIIKKEDIQSKSSIGSNLFFEPSRKGSETSYALLDKSKDIYNEAPIQKIAATAKSSLDGEQSKRLSVEPLSATLKEDLTTKTALNLDPKEQILKEQNQKKAFAEKKMPIPISKMDNQMKATNRSETPPQTPKTPTKAAEGAKSPISKTTLVKSPETKDAKQVTSNKDTEILKSEASKTPLTSPKSRQMHDALKSEEQQVKIGVTSHQLEDSKSILSSLKSRQGEVNEVKSIDSVDFVKDSSDKTSLSEPKAPNDKLDKTKMPVIAKINQKAIVKAKTTTTTMTTTTTTTTTTTMTTTTTTTTPTKITGQQAKSPEQQKQQQYEINNKCPLAESKNNNKGETTINNNAAIAEKEQLAKKNSSPKEATTKTHQPPTTKQPETLNKKLKEINKTDLKLTVNGTANTTTMPPNKTKGATGKKMAAQNTSPLKSKTKTSPSGVINADQFVTKAPNKAGVSPPTKSKIATSRTTTATSDTVIAQVTSLPDNLKTTLTTSPAAIPASATTTTTAAATTTDKSGVSDINTSGGNNLSKFATVSNLAQCLHDVDADLEDYIPSSAENSDFTDDSDFDLSSVDGCENLTASMKKKLKERRKKEKQAQQVRFDPQKKVKIDTSRKLYVKEEAPRYPLVATPRPLWKREKIVYPDDDDDDDSDDESDSEESGSTEETETSDECTTSEEYEDELQTNNTASDDPNKLNASSIIRMSTSSNDSGFEGGTAPASPKKMLECDVNCHKKCERLTANLCGVNQKLIVEALASVKRGARDTRESPSTPPSSNPAYKIETNEEQDETSYTYAQFQKSGRFTAPATIIPRFKNYSVEDFHFLAVLGKGSFGKVLLAELRDTTYYYAVKCLKKDVVLEDDDVDSTLIERKVLALGTKHPYLCHLFCTFQTESHLFFVMEYLNGGDLMFHIQESGRFTEERARFYGAEIISGLKFLHKKGIIYRDLKLDNVLLDYEGHVRIADFGMCKLQIYLDKTADSFCGTPDYMAPEIIKGEKYNQNVDWWSFGVLLYEMLIGQSPFSGCDEDELFWSICNEIPWFPVYISAEATCILKGLLEKDYTKRVGSHYSPAGDICGHIFFRPIDWCLLEKRQIEPPFRPQVKHPLDTQYFDRVFTRERVRLTPIDKDILQSMDQKQFLGFTYTNPHITCSSASSCILITDKINFNVKNEKNNFLFTDKAAGDNHKQTDQDIDTLKPIHDNSDDTHNYSRQDMKNIKLVDEKDRKQNRKGGYKIKII</sequence>
<feature type="region of interest" description="Disordered" evidence="14">
    <location>
        <begin position="1287"/>
        <end position="1329"/>
    </location>
</feature>
<organism evidence="18 19">
    <name type="scientific">Glossina morsitans morsitans</name>
    <name type="common">Savannah tsetse fly</name>
    <dbReference type="NCBI Taxonomy" id="37546"/>
    <lineage>
        <taxon>Eukaryota</taxon>
        <taxon>Metazoa</taxon>
        <taxon>Ecdysozoa</taxon>
        <taxon>Arthropoda</taxon>
        <taxon>Hexapoda</taxon>
        <taxon>Insecta</taxon>
        <taxon>Pterygota</taxon>
        <taxon>Neoptera</taxon>
        <taxon>Endopterygota</taxon>
        <taxon>Diptera</taxon>
        <taxon>Brachycera</taxon>
        <taxon>Muscomorpha</taxon>
        <taxon>Hippoboscoidea</taxon>
        <taxon>Glossinidae</taxon>
        <taxon>Glossina</taxon>
    </lineage>
</organism>
<dbReference type="SUPFAM" id="SSF57889">
    <property type="entry name" value="Cysteine-rich domain"/>
    <property type="match status" value="2"/>
</dbReference>
<feature type="compositionally biased region" description="Low complexity" evidence="14">
    <location>
        <begin position="1479"/>
        <end position="1505"/>
    </location>
</feature>
<dbReference type="PROSITE" id="PS00479">
    <property type="entry name" value="ZF_DAG_PE_1"/>
    <property type="match status" value="1"/>
</dbReference>
<feature type="region of interest" description="Disordered" evidence="14">
    <location>
        <begin position="812"/>
        <end position="882"/>
    </location>
</feature>
<accession>A0A1B0FCK2</accession>
<dbReference type="Gene3D" id="1.10.510.10">
    <property type="entry name" value="Transferase(Phosphotransferase) domain 1"/>
    <property type="match status" value="1"/>
</dbReference>
<dbReference type="CDD" id="cd05592">
    <property type="entry name" value="STKc_nPKC_theta_like"/>
    <property type="match status" value="1"/>
</dbReference>
<evidence type="ECO:0000256" key="11">
    <source>
        <dbReference type="ARBA" id="ARBA00022833"/>
    </source>
</evidence>
<feature type="region of interest" description="Disordered" evidence="14">
    <location>
        <begin position="895"/>
        <end position="919"/>
    </location>
</feature>
<evidence type="ECO:0000256" key="7">
    <source>
        <dbReference type="ARBA" id="ARBA00022737"/>
    </source>
</evidence>
<dbReference type="Gene3D" id="3.30.60.20">
    <property type="match status" value="2"/>
</dbReference>
<feature type="domain" description="Protein kinase" evidence="15">
    <location>
        <begin position="1888"/>
        <end position="2146"/>
    </location>
</feature>
<evidence type="ECO:0000256" key="10">
    <source>
        <dbReference type="ARBA" id="ARBA00022777"/>
    </source>
</evidence>
<dbReference type="InterPro" id="IPR000719">
    <property type="entry name" value="Prot_kinase_dom"/>
</dbReference>
<dbReference type="Proteomes" id="UP000092444">
    <property type="component" value="Unassembled WGS sequence"/>
</dbReference>
<keyword evidence="11" id="KW-0862">Zinc</keyword>
<keyword evidence="3" id="KW-0723">Serine/threonine-protein kinase</keyword>
<evidence type="ECO:0000256" key="8">
    <source>
        <dbReference type="ARBA" id="ARBA00022741"/>
    </source>
</evidence>
<feature type="compositionally biased region" description="Basic and acidic residues" evidence="14">
    <location>
        <begin position="948"/>
        <end position="1007"/>
    </location>
</feature>
<comment type="similarity">
    <text evidence="1">Belongs to the protein kinase superfamily. AGC Ser/Thr protein kinase family. PKC subfamily.</text>
</comment>
<dbReference type="FunFam" id="3.30.60.20:FF:000008">
    <property type="entry name" value="Protein kinase C theta"/>
    <property type="match status" value="1"/>
</dbReference>
<keyword evidence="12 13" id="KW-0067">ATP-binding</keyword>
<dbReference type="STRING" id="37546.A0A1B0FCK2"/>
<feature type="compositionally biased region" description="Polar residues" evidence="14">
    <location>
        <begin position="1751"/>
        <end position="1763"/>
    </location>
</feature>
<dbReference type="GO" id="GO:0005524">
    <property type="term" value="F:ATP binding"/>
    <property type="evidence" value="ECO:0007669"/>
    <property type="project" value="UniProtKB-UniRule"/>
</dbReference>
<feature type="compositionally biased region" description="Basic residues" evidence="14">
    <location>
        <begin position="687"/>
        <end position="701"/>
    </location>
</feature>
<keyword evidence="5" id="KW-0808">Transferase</keyword>
<dbReference type="Pfam" id="PF00069">
    <property type="entry name" value="Pkinase"/>
    <property type="match status" value="1"/>
</dbReference>
<dbReference type="PROSITE" id="PS51285">
    <property type="entry name" value="AGC_KINASE_CTER"/>
    <property type="match status" value="1"/>
</dbReference>
<feature type="compositionally biased region" description="Polar residues" evidence="14">
    <location>
        <begin position="869"/>
        <end position="882"/>
    </location>
</feature>
<protein>
    <recommendedName>
        <fullName evidence="2">protein kinase C</fullName>
        <ecNumber evidence="2">2.7.11.13</ecNumber>
    </recommendedName>
</protein>
<feature type="compositionally biased region" description="Basic and acidic residues" evidence="14">
    <location>
        <begin position="475"/>
        <end position="487"/>
    </location>
</feature>
<feature type="region of interest" description="Disordered" evidence="14">
    <location>
        <begin position="1706"/>
        <end position="1763"/>
    </location>
</feature>
<evidence type="ECO:0000256" key="2">
    <source>
        <dbReference type="ARBA" id="ARBA00012429"/>
    </source>
</evidence>
<dbReference type="Pfam" id="PF00130">
    <property type="entry name" value="C1_1"/>
    <property type="match status" value="2"/>
</dbReference>
<evidence type="ECO:0000259" key="15">
    <source>
        <dbReference type="PROSITE" id="PS50011"/>
    </source>
</evidence>
<dbReference type="PROSITE" id="PS00107">
    <property type="entry name" value="PROTEIN_KINASE_ATP"/>
    <property type="match status" value="1"/>
</dbReference>
<dbReference type="InterPro" id="IPR011009">
    <property type="entry name" value="Kinase-like_dom_sf"/>
</dbReference>
<dbReference type="PROSITE" id="PS00108">
    <property type="entry name" value="PROTEIN_KINASE_ST"/>
    <property type="match status" value="1"/>
</dbReference>
<dbReference type="CDD" id="cd20834">
    <property type="entry name" value="C1_nPKC_theta-like_rpt1"/>
    <property type="match status" value="1"/>
</dbReference>
<feature type="compositionally biased region" description="Polar residues" evidence="14">
    <location>
        <begin position="775"/>
        <end position="784"/>
    </location>
</feature>
<evidence type="ECO:0000259" key="17">
    <source>
        <dbReference type="PROSITE" id="PS51285"/>
    </source>
</evidence>
<reference evidence="18" key="1">
    <citation type="submission" date="2020-05" db="UniProtKB">
        <authorList>
            <consortium name="EnsemblMetazoa"/>
        </authorList>
    </citation>
    <scope>IDENTIFICATION</scope>
    <source>
        <strain evidence="18">Yale</strain>
    </source>
</reference>
<feature type="region of interest" description="Disordered" evidence="14">
    <location>
        <begin position="1"/>
        <end position="116"/>
    </location>
</feature>
<feature type="compositionally biased region" description="Basic and acidic residues" evidence="14">
    <location>
        <begin position="1290"/>
        <end position="1311"/>
    </location>
</feature>
<dbReference type="InterPro" id="IPR000961">
    <property type="entry name" value="AGC-kinase_C"/>
</dbReference>
<feature type="compositionally biased region" description="Basic and acidic residues" evidence="14">
    <location>
        <begin position="1167"/>
        <end position="1176"/>
    </location>
</feature>
<evidence type="ECO:0000256" key="3">
    <source>
        <dbReference type="ARBA" id="ARBA00022527"/>
    </source>
</evidence>
<evidence type="ECO:0000313" key="18">
    <source>
        <dbReference type="EnsemblMetazoa" id="GMOY001293-PA"/>
    </source>
</evidence>
<dbReference type="GO" id="GO:0008270">
    <property type="term" value="F:zinc ion binding"/>
    <property type="evidence" value="ECO:0007669"/>
    <property type="project" value="UniProtKB-KW"/>
</dbReference>
<evidence type="ECO:0000256" key="12">
    <source>
        <dbReference type="ARBA" id="ARBA00022840"/>
    </source>
</evidence>
<dbReference type="EC" id="2.7.11.13" evidence="2"/>
<dbReference type="EMBL" id="CCAG010006445">
    <property type="status" value="NOT_ANNOTATED_CDS"/>
    <property type="molecule type" value="Genomic_DNA"/>
</dbReference>
<dbReference type="FunFam" id="1.10.510.10:FF:000023">
    <property type="entry name" value="Protein kinase C"/>
    <property type="match status" value="1"/>
</dbReference>
<dbReference type="VEuPathDB" id="VectorBase:GMOY001293"/>
<feature type="region of interest" description="Disordered" evidence="14">
    <location>
        <begin position="671"/>
        <end position="701"/>
    </location>
</feature>
<dbReference type="GO" id="GO:0004697">
    <property type="term" value="F:diacylglycerol-dependent serine/threonine kinase activity"/>
    <property type="evidence" value="ECO:0007669"/>
    <property type="project" value="UniProtKB-EC"/>
</dbReference>
<evidence type="ECO:0000256" key="9">
    <source>
        <dbReference type="ARBA" id="ARBA00022771"/>
    </source>
</evidence>
<dbReference type="InterPro" id="IPR002219">
    <property type="entry name" value="PKC_DAG/PE"/>
</dbReference>
<dbReference type="InterPro" id="IPR008271">
    <property type="entry name" value="Ser/Thr_kinase_AS"/>
</dbReference>
<evidence type="ECO:0000259" key="16">
    <source>
        <dbReference type="PROSITE" id="PS50081"/>
    </source>
</evidence>
<feature type="compositionally biased region" description="Polar residues" evidence="14">
    <location>
        <begin position="899"/>
        <end position="908"/>
    </location>
</feature>
<dbReference type="EMBL" id="CCAG010006448">
    <property type="status" value="NOT_ANNOTATED_CDS"/>
    <property type="molecule type" value="Genomic_DNA"/>
</dbReference>
<feature type="compositionally biased region" description="Basic and acidic residues" evidence="14">
    <location>
        <begin position="1256"/>
        <end position="1265"/>
    </location>
</feature>
<dbReference type="PRINTS" id="PR00008">
    <property type="entry name" value="DAGPEDOMAIN"/>
</dbReference>
<dbReference type="PROSITE" id="PS50011">
    <property type="entry name" value="PROTEIN_KINASE_DOM"/>
    <property type="match status" value="1"/>
</dbReference>
<keyword evidence="6" id="KW-0479">Metal-binding</keyword>
<feature type="region of interest" description="Disordered" evidence="14">
    <location>
        <begin position="1827"/>
        <end position="1847"/>
    </location>
</feature>
<dbReference type="PANTHER" id="PTHR24351">
    <property type="entry name" value="RIBOSOMAL PROTEIN S6 KINASE"/>
    <property type="match status" value="1"/>
</dbReference>
<keyword evidence="4" id="KW-0597">Phosphoprotein</keyword>
<feature type="region of interest" description="Disordered" evidence="14">
    <location>
        <begin position="1167"/>
        <end position="1265"/>
    </location>
</feature>
<keyword evidence="9" id="KW-0863">Zinc-finger</keyword>
<feature type="compositionally biased region" description="Polar residues" evidence="14">
    <location>
        <begin position="1466"/>
        <end position="1477"/>
    </location>
</feature>
<dbReference type="SUPFAM" id="SSF56112">
    <property type="entry name" value="Protein kinase-like (PK-like)"/>
    <property type="match status" value="1"/>
</dbReference>
<feature type="compositionally biased region" description="Polar residues" evidence="14">
    <location>
        <begin position="13"/>
        <end position="27"/>
    </location>
</feature>
<keyword evidence="7" id="KW-0677">Repeat</keyword>
<dbReference type="InterPro" id="IPR020454">
    <property type="entry name" value="DAG/PE-bd"/>
</dbReference>
<feature type="compositionally biased region" description="Basic and acidic residues" evidence="14">
    <location>
        <begin position="841"/>
        <end position="866"/>
    </location>
</feature>
<dbReference type="FunFam" id="3.30.200.20:FF:000103">
    <property type="entry name" value="Protein kinase C"/>
    <property type="match status" value="1"/>
</dbReference>
<feature type="compositionally biased region" description="Low complexity" evidence="14">
    <location>
        <begin position="1437"/>
        <end position="1449"/>
    </location>
</feature>
<feature type="domain" description="Phorbol-ester/DAG-type" evidence="16">
    <location>
        <begin position="198"/>
        <end position="248"/>
    </location>
</feature>
<feature type="compositionally biased region" description="Polar residues" evidence="14">
    <location>
        <begin position="509"/>
        <end position="525"/>
    </location>
</feature>
<feature type="compositionally biased region" description="Polar residues" evidence="14">
    <location>
        <begin position="1053"/>
        <end position="1063"/>
    </location>
</feature>
<feature type="region of interest" description="Disordered" evidence="14">
    <location>
        <begin position="1423"/>
        <end position="1538"/>
    </location>
</feature>
<dbReference type="EMBL" id="CCAG010006446">
    <property type="status" value="NOT_ANNOTATED_CDS"/>
    <property type="molecule type" value="Genomic_DNA"/>
</dbReference>
<feature type="compositionally biased region" description="Polar residues" evidence="14">
    <location>
        <begin position="1183"/>
        <end position="1194"/>
    </location>
</feature>
<dbReference type="EMBL" id="CCAG010006447">
    <property type="status" value="NOT_ANNOTATED_CDS"/>
    <property type="molecule type" value="Genomic_DNA"/>
</dbReference>
<keyword evidence="19" id="KW-1185">Reference proteome</keyword>
<feature type="region of interest" description="Disordered" evidence="14">
    <location>
        <begin position="2250"/>
        <end position="2277"/>
    </location>
</feature>
<feature type="domain" description="Phorbol-ester/DAG-type" evidence="16">
    <location>
        <begin position="270"/>
        <end position="302"/>
    </location>
</feature>
<feature type="compositionally biased region" description="Basic and acidic residues" evidence="14">
    <location>
        <begin position="1320"/>
        <end position="1329"/>
    </location>
</feature>
<feature type="region of interest" description="Disordered" evidence="14">
    <location>
        <begin position="767"/>
        <end position="790"/>
    </location>
</feature>
<evidence type="ECO:0000256" key="4">
    <source>
        <dbReference type="ARBA" id="ARBA00022553"/>
    </source>
</evidence>
<evidence type="ECO:0000256" key="13">
    <source>
        <dbReference type="PROSITE-ProRule" id="PRU10141"/>
    </source>
</evidence>
<keyword evidence="8 13" id="KW-0547">Nucleotide-binding</keyword>
<dbReference type="InterPro" id="IPR017441">
    <property type="entry name" value="Protein_kinase_ATP_BS"/>
</dbReference>
<feature type="region of interest" description="Disordered" evidence="14">
    <location>
        <begin position="948"/>
        <end position="1065"/>
    </location>
</feature>
<feature type="compositionally biased region" description="Basic and acidic residues" evidence="14">
    <location>
        <begin position="91"/>
        <end position="107"/>
    </location>
</feature>
<feature type="compositionally biased region" description="Low complexity" evidence="14">
    <location>
        <begin position="1527"/>
        <end position="1538"/>
    </location>
</feature>
<feature type="region of interest" description="Disordered" evidence="14">
    <location>
        <begin position="1358"/>
        <end position="1390"/>
    </location>
</feature>
<feature type="compositionally biased region" description="Low complexity" evidence="14">
    <location>
        <begin position="28"/>
        <end position="46"/>
    </location>
</feature>
<feature type="compositionally biased region" description="Basic residues" evidence="14">
    <location>
        <begin position="528"/>
        <end position="539"/>
    </location>
</feature>
<evidence type="ECO:0000256" key="5">
    <source>
        <dbReference type="ARBA" id="ARBA00022679"/>
    </source>
</evidence>
<dbReference type="Pfam" id="PF00433">
    <property type="entry name" value="Pkinase_C"/>
    <property type="match status" value="1"/>
</dbReference>
<dbReference type="PROSITE" id="PS50081">
    <property type="entry name" value="ZF_DAG_PE_2"/>
    <property type="match status" value="2"/>
</dbReference>
<proteinExistence type="inferred from homology"/>
<feature type="compositionally biased region" description="Low complexity" evidence="14">
    <location>
        <begin position="1358"/>
        <end position="1371"/>
    </location>
</feature>
<evidence type="ECO:0000256" key="6">
    <source>
        <dbReference type="ARBA" id="ARBA00022723"/>
    </source>
</evidence>
<evidence type="ECO:0000313" key="19">
    <source>
        <dbReference type="Proteomes" id="UP000092444"/>
    </source>
</evidence>
<dbReference type="SMART" id="SM00133">
    <property type="entry name" value="S_TK_X"/>
    <property type="match status" value="1"/>
</dbReference>
<keyword evidence="10" id="KW-0418">Kinase</keyword>
<feature type="domain" description="AGC-kinase C-terminal" evidence="17">
    <location>
        <begin position="2147"/>
        <end position="2218"/>
    </location>
</feature>
<dbReference type="InterPro" id="IPR017892">
    <property type="entry name" value="Pkinase_C"/>
</dbReference>
<dbReference type="Gene3D" id="3.30.200.20">
    <property type="entry name" value="Phosphorylase Kinase, domain 1"/>
    <property type="match status" value="1"/>
</dbReference>
<dbReference type="EnsemblMetazoa" id="GMOY001293-RA">
    <property type="protein sequence ID" value="GMOY001293-PA"/>
    <property type="gene ID" value="GMOY001293"/>
</dbReference>
<name>A0A1B0FCK2_GLOMM</name>
<dbReference type="SMART" id="SM00109">
    <property type="entry name" value="C1"/>
    <property type="match status" value="2"/>
</dbReference>
<feature type="compositionally biased region" description="Low complexity" evidence="14">
    <location>
        <begin position="1378"/>
        <end position="1390"/>
    </location>
</feature>
<feature type="compositionally biased region" description="Low complexity" evidence="14">
    <location>
        <begin position="56"/>
        <end position="81"/>
    </location>
</feature>
<feature type="compositionally biased region" description="Polar residues" evidence="14">
    <location>
        <begin position="1245"/>
        <end position="1254"/>
    </location>
</feature>
<feature type="compositionally biased region" description="Basic and acidic residues" evidence="14">
    <location>
        <begin position="1021"/>
        <end position="1031"/>
    </location>
</feature>